<evidence type="ECO:0000313" key="3">
    <source>
        <dbReference type="Proteomes" id="UP000616769"/>
    </source>
</evidence>
<feature type="region of interest" description="Disordered" evidence="1">
    <location>
        <begin position="1"/>
        <end position="41"/>
    </location>
</feature>
<dbReference type="EMBL" id="JXLN01012372">
    <property type="protein sequence ID" value="KPM08402.1"/>
    <property type="molecule type" value="Genomic_DNA"/>
</dbReference>
<evidence type="ECO:0000256" key="1">
    <source>
        <dbReference type="SAM" id="MobiDB-lite"/>
    </source>
</evidence>
<gene>
    <name evidence="2" type="ORF">QR98_0069190</name>
</gene>
<evidence type="ECO:0000313" key="2">
    <source>
        <dbReference type="EMBL" id="KPM08402.1"/>
    </source>
</evidence>
<dbReference type="VEuPathDB" id="VectorBase:SSCA010092"/>
<organism evidence="2 3">
    <name type="scientific">Sarcoptes scabiei</name>
    <name type="common">Itch mite</name>
    <name type="synonym">Acarus scabiei</name>
    <dbReference type="NCBI Taxonomy" id="52283"/>
    <lineage>
        <taxon>Eukaryota</taxon>
        <taxon>Metazoa</taxon>
        <taxon>Ecdysozoa</taxon>
        <taxon>Arthropoda</taxon>
        <taxon>Chelicerata</taxon>
        <taxon>Arachnida</taxon>
        <taxon>Acari</taxon>
        <taxon>Acariformes</taxon>
        <taxon>Sarcoptiformes</taxon>
        <taxon>Astigmata</taxon>
        <taxon>Psoroptidia</taxon>
        <taxon>Sarcoptoidea</taxon>
        <taxon>Sarcoptidae</taxon>
        <taxon>Sarcoptinae</taxon>
        <taxon>Sarcoptes</taxon>
    </lineage>
</organism>
<dbReference type="OrthoDB" id="10059918at2759"/>
<protein>
    <submittedName>
        <fullName evidence="2">Uncharacterized protein</fullName>
    </submittedName>
</protein>
<comment type="caution">
    <text evidence="2">The sequence shown here is derived from an EMBL/GenBank/DDBJ whole genome shotgun (WGS) entry which is preliminary data.</text>
</comment>
<reference evidence="2 3" key="1">
    <citation type="journal article" date="2015" name="Parasit. Vectors">
        <title>Draft genome of the scabies mite.</title>
        <authorList>
            <person name="Rider S.D.Jr."/>
            <person name="Morgan M.S."/>
            <person name="Arlian L.G."/>
        </authorList>
    </citation>
    <scope>NUCLEOTIDE SEQUENCE [LARGE SCALE GENOMIC DNA]</scope>
    <source>
        <strain evidence="2">Arlian Lab</strain>
    </source>
</reference>
<feature type="compositionally biased region" description="Polar residues" evidence="1">
    <location>
        <begin position="11"/>
        <end position="27"/>
    </location>
</feature>
<proteinExistence type="predicted"/>
<dbReference type="AlphaFoldDB" id="A0A132ABP4"/>
<accession>A0A132ABP4</accession>
<name>A0A132ABP4_SARSC</name>
<dbReference type="Proteomes" id="UP000616769">
    <property type="component" value="Unassembled WGS sequence"/>
</dbReference>
<sequence>MEIGNDGKSIATEQNADLNLSKESSGYQRAPKLASISSQSSSLTNEQLTAHLTEEERQILQKVWQKEEEFALKKLVEISQEIWLHQI</sequence>